<feature type="signal peptide" evidence="2">
    <location>
        <begin position="1"/>
        <end position="24"/>
    </location>
</feature>
<feature type="chain" id="PRO_5002683100" evidence="2">
    <location>
        <begin position="25"/>
        <end position="685"/>
    </location>
</feature>
<dbReference type="GO" id="GO:0042578">
    <property type="term" value="F:phosphoric ester hydrolase activity"/>
    <property type="evidence" value="ECO:0007669"/>
    <property type="project" value="UniProtKB-ARBA"/>
</dbReference>
<name>A5FWW8_ACICJ</name>
<keyword evidence="2" id="KW-0732">Signal</keyword>
<reference evidence="3 4" key="1">
    <citation type="submission" date="2007-05" db="EMBL/GenBank/DDBJ databases">
        <title>Complete sequence of chromosome of Acidiphilium cryptum JF-5.</title>
        <authorList>
            <consortium name="US DOE Joint Genome Institute"/>
            <person name="Copeland A."/>
            <person name="Lucas S."/>
            <person name="Lapidus A."/>
            <person name="Barry K."/>
            <person name="Detter J.C."/>
            <person name="Glavina del Rio T."/>
            <person name="Hammon N."/>
            <person name="Israni S."/>
            <person name="Dalin E."/>
            <person name="Tice H."/>
            <person name="Pitluck S."/>
            <person name="Sims D."/>
            <person name="Brettin T."/>
            <person name="Bruce D."/>
            <person name="Han C."/>
            <person name="Schmutz J."/>
            <person name="Larimer F."/>
            <person name="Land M."/>
            <person name="Hauser L."/>
            <person name="Kyrpides N."/>
            <person name="Kim E."/>
            <person name="Magnuson T."/>
            <person name="Richardson P."/>
        </authorList>
    </citation>
    <scope>NUCLEOTIDE SEQUENCE [LARGE SCALE GENOMIC DNA]</scope>
    <source>
        <strain evidence="3 4">JF-5</strain>
    </source>
</reference>
<dbReference type="AlphaFoldDB" id="A5FWW8"/>
<sequence length="685" mass="74114">MKRALAMACSALCALSMTIQPALAEQDGRLAFNRPDDAHAFVAGLMDREAWHNGGREQGEHGEHRRHRFHLTHAQLVQLVRKKIKYVFVLYQENRSFDSYFGTFPGADGLYSQPAAKTPGFVQTLVNTDGTVGTISPFRIGPKQYAWDTDDIDHSHARIAAKMDVVAGKPLMDKFAVTEELKYSPTGNPSLKAKQFGELAMAYEDCDTVPFLWRYADRFVLFDHVFQDITGPSTPGNLSIFAAQTGLTQWALHPNEAFSTFDPATGPTATNPHGLKVTEAGAGEPVMDDNDPLWGSPLDPNKTPNVPVNAGDFGGSAYTYGVQLNQTYASIAINTMGRNATAITRHDSDAAGDLADIHDDISYLTRSGHKQVNWGWYEEGYDHEPTDPANPVDANGTHASYITHHNGPQYFGYVANNPDERANLHGLGDLFTALKGGTLPAAGGVFYVKGGFQNIFGLTPDNPVAAARANFLGDDDHPAYSDAQISEAMVAKAVNAIAKSKYWKHAAIIITWDDSEGDYDHVPPPVIVNGPDKQVFKFGPRVPLILISPYARTHEVDHQDGSQSSVVKFVDELFGLTPLALLPDELKGRADGEKEFGEANIGPADALTPYVGDLMGAFDPARLTGRAAPLPASYAMIPNKAIMSLPQYGGNGCQADHIVPTDVAKGIRTSVPSDFNPLPSTNPGV</sequence>
<keyword evidence="1" id="KW-0378">Hydrolase</keyword>
<dbReference type="EMBL" id="CP000697">
    <property type="protein sequence ID" value="ABQ30100.1"/>
    <property type="molecule type" value="Genomic_DNA"/>
</dbReference>
<protein>
    <submittedName>
        <fullName evidence="3">Phosphoesterase</fullName>
    </submittedName>
</protein>
<dbReference type="InterPro" id="IPR007312">
    <property type="entry name" value="Phosphoesterase"/>
</dbReference>
<accession>A5FWW8</accession>
<evidence type="ECO:0000256" key="2">
    <source>
        <dbReference type="SAM" id="SignalP"/>
    </source>
</evidence>
<evidence type="ECO:0000256" key="1">
    <source>
        <dbReference type="ARBA" id="ARBA00022801"/>
    </source>
</evidence>
<dbReference type="PANTHER" id="PTHR31956">
    <property type="entry name" value="NON-SPECIFIC PHOSPHOLIPASE C4-RELATED"/>
    <property type="match status" value="1"/>
</dbReference>
<dbReference type="Pfam" id="PF04185">
    <property type="entry name" value="Phosphoesterase"/>
    <property type="match status" value="1"/>
</dbReference>
<organism evidence="3 4">
    <name type="scientific">Acidiphilium cryptum (strain JF-5)</name>
    <dbReference type="NCBI Taxonomy" id="349163"/>
    <lineage>
        <taxon>Bacteria</taxon>
        <taxon>Pseudomonadati</taxon>
        <taxon>Pseudomonadota</taxon>
        <taxon>Alphaproteobacteria</taxon>
        <taxon>Acetobacterales</taxon>
        <taxon>Acidocellaceae</taxon>
        <taxon>Acidiphilium</taxon>
    </lineage>
</organism>
<gene>
    <name evidence="3" type="ordered locus">Acry_0881</name>
</gene>
<dbReference type="InterPro" id="IPR017850">
    <property type="entry name" value="Alkaline_phosphatase_core_sf"/>
</dbReference>
<keyword evidence="4" id="KW-1185">Reference proteome</keyword>
<dbReference type="Proteomes" id="UP000000245">
    <property type="component" value="Chromosome"/>
</dbReference>
<dbReference type="eggNOG" id="COG3511">
    <property type="taxonomic scope" value="Bacteria"/>
</dbReference>
<dbReference type="STRING" id="349163.Acry_0881"/>
<evidence type="ECO:0000313" key="4">
    <source>
        <dbReference type="Proteomes" id="UP000000245"/>
    </source>
</evidence>
<dbReference type="HOGENOM" id="CLU_422601_0_0_5"/>
<dbReference type="Gene3D" id="3.40.720.10">
    <property type="entry name" value="Alkaline Phosphatase, subunit A"/>
    <property type="match status" value="2"/>
</dbReference>
<evidence type="ECO:0000313" key="3">
    <source>
        <dbReference type="EMBL" id="ABQ30100.1"/>
    </source>
</evidence>
<proteinExistence type="predicted"/>
<dbReference type="KEGG" id="acr:Acry_0881"/>
<dbReference type="PANTHER" id="PTHR31956:SF1">
    <property type="entry name" value="NON-SPECIFIC PHOSPHOLIPASE C1"/>
    <property type="match status" value="1"/>
</dbReference>